<evidence type="ECO:0000313" key="2">
    <source>
        <dbReference type="Proteomes" id="UP000477722"/>
    </source>
</evidence>
<evidence type="ECO:0000313" key="1">
    <source>
        <dbReference type="EMBL" id="NGO70966.1"/>
    </source>
</evidence>
<keyword evidence="2" id="KW-1185">Reference proteome</keyword>
<dbReference type="AlphaFoldDB" id="A0A6G4X097"/>
<dbReference type="Proteomes" id="UP000477722">
    <property type="component" value="Unassembled WGS sequence"/>
</dbReference>
<protein>
    <submittedName>
        <fullName evidence="1">Uncharacterized protein</fullName>
    </submittedName>
</protein>
<gene>
    <name evidence="1" type="ORF">G5C65_21915</name>
</gene>
<dbReference type="RefSeq" id="WP_165300616.1">
    <property type="nucleotide sequence ID" value="NZ_JAAKZZ010000249.1"/>
</dbReference>
<comment type="caution">
    <text evidence="1">The sequence shown here is derived from an EMBL/GenBank/DDBJ whole genome shotgun (WGS) entry which is preliminary data.</text>
</comment>
<organism evidence="1 2">
    <name type="scientific">Streptomyces boncukensis</name>
    <dbReference type="NCBI Taxonomy" id="2711219"/>
    <lineage>
        <taxon>Bacteria</taxon>
        <taxon>Bacillati</taxon>
        <taxon>Actinomycetota</taxon>
        <taxon>Actinomycetes</taxon>
        <taxon>Kitasatosporales</taxon>
        <taxon>Streptomycetaceae</taxon>
        <taxon>Streptomyces</taxon>
    </lineage>
</organism>
<reference evidence="1 2" key="1">
    <citation type="submission" date="2020-02" db="EMBL/GenBank/DDBJ databases">
        <title>Whole-genome analyses of novel actinobacteria.</title>
        <authorList>
            <person name="Sahin N."/>
            <person name="Tatar D."/>
        </authorList>
    </citation>
    <scope>NUCLEOTIDE SEQUENCE [LARGE SCALE GENOMIC DNA]</scope>
    <source>
        <strain evidence="1 2">SB3404</strain>
    </source>
</reference>
<accession>A0A6G4X097</accession>
<name>A0A6G4X097_9ACTN</name>
<sequence length="60" mass="6180">MDALATLLPRQAGALTAEPAVEFDTYEQAAAAADRCPISCVCNNHTINCMGTGHSAFAPA</sequence>
<proteinExistence type="predicted"/>
<dbReference type="EMBL" id="JAAKZZ010000249">
    <property type="protein sequence ID" value="NGO70966.1"/>
    <property type="molecule type" value="Genomic_DNA"/>
</dbReference>